<name>A0AAE1IUB1_9FABA</name>
<dbReference type="GO" id="GO:0005768">
    <property type="term" value="C:endosome"/>
    <property type="evidence" value="ECO:0007669"/>
    <property type="project" value="UniProtKB-ARBA"/>
</dbReference>
<evidence type="ECO:0000313" key="7">
    <source>
        <dbReference type="EMBL" id="KAK4257057.1"/>
    </source>
</evidence>
<dbReference type="PANTHER" id="PTHR12326:SF3">
    <property type="entry name" value="DIFFERENTIALLY EXPRESSED IN FDCP 8 HOMOLOG"/>
    <property type="match status" value="1"/>
</dbReference>
<dbReference type="SMART" id="SM00312">
    <property type="entry name" value="PX"/>
    <property type="match status" value="1"/>
</dbReference>
<dbReference type="InterPro" id="IPR036871">
    <property type="entry name" value="PX_dom_sf"/>
</dbReference>
<dbReference type="GO" id="GO:0035091">
    <property type="term" value="F:phosphatidylinositol binding"/>
    <property type="evidence" value="ECO:0007669"/>
    <property type="project" value="InterPro"/>
</dbReference>
<protein>
    <recommendedName>
        <fullName evidence="6">PX domain-containing protein</fullName>
    </recommendedName>
</protein>
<evidence type="ECO:0000256" key="5">
    <source>
        <dbReference type="SAM" id="MobiDB-lite"/>
    </source>
</evidence>
<dbReference type="Gene3D" id="3.30.1520.10">
    <property type="entry name" value="Phox-like domain"/>
    <property type="match status" value="1"/>
</dbReference>
<gene>
    <name evidence="7" type="ORF">QN277_006698</name>
</gene>
<organism evidence="7 8">
    <name type="scientific">Acacia crassicarpa</name>
    <name type="common">northern wattle</name>
    <dbReference type="NCBI Taxonomy" id="499986"/>
    <lineage>
        <taxon>Eukaryota</taxon>
        <taxon>Viridiplantae</taxon>
        <taxon>Streptophyta</taxon>
        <taxon>Embryophyta</taxon>
        <taxon>Tracheophyta</taxon>
        <taxon>Spermatophyta</taxon>
        <taxon>Magnoliopsida</taxon>
        <taxon>eudicotyledons</taxon>
        <taxon>Gunneridae</taxon>
        <taxon>Pentapetalae</taxon>
        <taxon>rosids</taxon>
        <taxon>fabids</taxon>
        <taxon>Fabales</taxon>
        <taxon>Fabaceae</taxon>
        <taxon>Caesalpinioideae</taxon>
        <taxon>mimosoid clade</taxon>
        <taxon>Acacieae</taxon>
        <taxon>Acacia</taxon>
    </lineage>
</organism>
<dbReference type="Pfam" id="PF13901">
    <property type="entry name" value="RH_dom"/>
    <property type="match status" value="1"/>
</dbReference>
<dbReference type="InterPro" id="IPR025258">
    <property type="entry name" value="RH_dom"/>
</dbReference>
<evidence type="ECO:0000256" key="4">
    <source>
        <dbReference type="ARBA" id="ARBA00022833"/>
    </source>
</evidence>
<accession>A0AAE1IUB1</accession>
<sequence length="722" mass="80758">MKFLKAFTICNFEVGIRRNRDFDSLSSESLGPTGFIELQMIHGEGTRKTACEDVSFDRFDSLPALNVSSFNDGDVSSPSSRYYSSCGESDFERYCSANSVLGTPSVCSTIIVLDDFTEYHKSDLENFNLSDGVDITTKDLRLSSTGSSSRMPFSRTGIRSDDNDDVPAAPMLGASGFMVTDQLDNNLGQSSFRKGQSFENHELIVPSSNCEMRKTLDDSSTSPKLCKKSPVILSMMKDFEQHELNGDVHDTEEILLDSIDSAGSRLGQGNRLLEPQLLKPLRDGGLTASTSGTDGACLAVQPPMRLDRVEVVGARQKKGDVSFSKRLVGIKEYTVYKIKVWSGNEHWVIERRYRDFLNLYHCMKTLSTEKNWDMPSPWYAVEKETRKIFGMASPEVILQRSILLQKCLQSILHIRLFSSPPRALIWFLSPPSALMSDSSFTSVTIKRNYSSLGKAMPLIVEIPPCKSIEQILAEQHNCCAGCHRHFDDGTTLIWDFLQTFGRGKPRLCEYTAKLFCSSCHTNESSVLPVRVLHHWDFTHYPVSRLAKSYLDSINDQPLLSVTAVNPILLSKVPALLHVMSVRKKIGTMLPFVLCPFRRSINSALGVRRYLLENYDFFSLRDLIDLSKGAFAALPGKLETVSRKILKHITDQCSICCDVGVPCSARQDCCNPCSLIFPFQEDEIERCTTCQSVFHKPCFRKILSCSCGARLNISNGARSVGDW</sequence>
<keyword evidence="1" id="KW-0479">Metal-binding</keyword>
<dbReference type="CDD" id="cd06093">
    <property type="entry name" value="PX_domain"/>
    <property type="match status" value="1"/>
</dbReference>
<dbReference type="SMART" id="SM01175">
    <property type="entry name" value="DUF4206"/>
    <property type="match status" value="1"/>
</dbReference>
<dbReference type="PANTHER" id="PTHR12326">
    <property type="entry name" value="PLECKSTRIN HOMOLOGY DOMAIN CONTAINING PROTEIN"/>
    <property type="match status" value="1"/>
</dbReference>
<keyword evidence="8" id="KW-1185">Reference proteome</keyword>
<dbReference type="Pfam" id="PF00787">
    <property type="entry name" value="PX"/>
    <property type="match status" value="1"/>
</dbReference>
<feature type="region of interest" description="Disordered" evidence="5">
    <location>
        <begin position="144"/>
        <end position="165"/>
    </location>
</feature>
<evidence type="ECO:0000259" key="6">
    <source>
        <dbReference type="PROSITE" id="PS50195"/>
    </source>
</evidence>
<comment type="caution">
    <text evidence="7">The sequence shown here is derived from an EMBL/GenBank/DDBJ whole genome shotgun (WGS) entry which is preliminary data.</text>
</comment>
<evidence type="ECO:0000256" key="2">
    <source>
        <dbReference type="ARBA" id="ARBA00022737"/>
    </source>
</evidence>
<evidence type="ECO:0000256" key="1">
    <source>
        <dbReference type="ARBA" id="ARBA00022723"/>
    </source>
</evidence>
<keyword evidence="2" id="KW-0677">Repeat</keyword>
<evidence type="ECO:0000256" key="3">
    <source>
        <dbReference type="ARBA" id="ARBA00022771"/>
    </source>
</evidence>
<keyword evidence="3" id="KW-0863">Zinc-finger</keyword>
<dbReference type="PROSITE" id="PS50195">
    <property type="entry name" value="PX"/>
    <property type="match status" value="1"/>
</dbReference>
<dbReference type="SUPFAM" id="SSF64268">
    <property type="entry name" value="PX domain"/>
    <property type="match status" value="1"/>
</dbReference>
<dbReference type="InterPro" id="IPR001683">
    <property type="entry name" value="PX_dom"/>
</dbReference>
<dbReference type="GO" id="GO:0016020">
    <property type="term" value="C:membrane"/>
    <property type="evidence" value="ECO:0007669"/>
    <property type="project" value="UniProtKB-ARBA"/>
</dbReference>
<evidence type="ECO:0000313" key="8">
    <source>
        <dbReference type="Proteomes" id="UP001293593"/>
    </source>
</evidence>
<reference evidence="7" key="1">
    <citation type="submission" date="2023-10" db="EMBL/GenBank/DDBJ databases">
        <title>Chromosome-level genome of the transformable northern wattle, Acacia crassicarpa.</title>
        <authorList>
            <person name="Massaro I."/>
            <person name="Sinha N.R."/>
            <person name="Poethig S."/>
            <person name="Leichty A.R."/>
        </authorList>
    </citation>
    <scope>NUCLEOTIDE SEQUENCE</scope>
    <source>
        <strain evidence="7">Acra3RX</strain>
        <tissue evidence="7">Leaf</tissue>
    </source>
</reference>
<feature type="domain" description="PX" evidence="6">
    <location>
        <begin position="314"/>
        <end position="434"/>
    </location>
</feature>
<dbReference type="GO" id="GO:0008270">
    <property type="term" value="F:zinc ion binding"/>
    <property type="evidence" value="ECO:0007669"/>
    <property type="project" value="UniProtKB-KW"/>
</dbReference>
<dbReference type="Proteomes" id="UP001293593">
    <property type="component" value="Unassembled WGS sequence"/>
</dbReference>
<dbReference type="EMBL" id="JAWXYG010000012">
    <property type="protein sequence ID" value="KAK4257057.1"/>
    <property type="molecule type" value="Genomic_DNA"/>
</dbReference>
<proteinExistence type="predicted"/>
<keyword evidence="4" id="KW-0862">Zinc</keyword>
<dbReference type="InterPro" id="IPR051366">
    <property type="entry name" value="DEF8"/>
</dbReference>
<dbReference type="AlphaFoldDB" id="A0AAE1IUB1"/>